<dbReference type="PATRIC" id="fig|1590.201.peg.3658"/>
<keyword evidence="1" id="KW-0812">Transmembrane</keyword>
<evidence type="ECO:0000256" key="1">
    <source>
        <dbReference type="SAM" id="Phobius"/>
    </source>
</evidence>
<dbReference type="EMBL" id="LUXM01000006">
    <property type="protein sequence ID" value="KZU98337.1"/>
    <property type="molecule type" value="Genomic_DNA"/>
</dbReference>
<gene>
    <name evidence="2" type="ORF">Lp19_0337</name>
</gene>
<feature type="transmembrane region" description="Helical" evidence="1">
    <location>
        <begin position="39"/>
        <end position="62"/>
    </location>
</feature>
<organism evidence="2 3">
    <name type="scientific">Lactiplantibacillus plantarum</name>
    <name type="common">Lactobacillus plantarum</name>
    <dbReference type="NCBI Taxonomy" id="1590"/>
    <lineage>
        <taxon>Bacteria</taxon>
        <taxon>Bacillati</taxon>
        <taxon>Bacillota</taxon>
        <taxon>Bacilli</taxon>
        <taxon>Lactobacillales</taxon>
        <taxon>Lactobacillaceae</taxon>
        <taxon>Lactiplantibacillus</taxon>
    </lineage>
</organism>
<keyword evidence="1" id="KW-0472">Membrane</keyword>
<comment type="caution">
    <text evidence="2">The sequence shown here is derived from an EMBL/GenBank/DDBJ whole genome shotgun (WGS) entry which is preliminary data.</text>
</comment>
<feature type="transmembrane region" description="Helical" evidence="1">
    <location>
        <begin position="74"/>
        <end position="94"/>
    </location>
</feature>
<evidence type="ECO:0000313" key="3">
    <source>
        <dbReference type="Proteomes" id="UP000076882"/>
    </source>
</evidence>
<name>A0A151G1W1_LACPN</name>
<dbReference type="AlphaFoldDB" id="A0A151G1W1"/>
<proteinExistence type="predicted"/>
<keyword evidence="1" id="KW-1133">Transmembrane helix</keyword>
<reference evidence="2 3" key="1">
    <citation type="submission" date="2016-03" db="EMBL/GenBank/DDBJ databases">
        <title>Comparative genomics of 54 Lactobacillus plantarum strains reveals genomic uncoupling from niche constraints.</title>
        <authorList>
            <person name="Martino M.E."/>
        </authorList>
    </citation>
    <scope>NUCLEOTIDE SEQUENCE [LARGE SCALE GENOMIC DNA]</scope>
    <source>
        <strain evidence="2 3">19.1</strain>
    </source>
</reference>
<dbReference type="Proteomes" id="UP000076882">
    <property type="component" value="Unassembled WGS sequence"/>
</dbReference>
<sequence length="104" mass="10956">MSTWLASFKLAAVTGYLKVLPSLDAVSNTQSIMKKVTNAFQIVGFAGAIAIGAGCFALMAWGGDRLRDKIKSHLVWIIISVIGLFAISAIATLAKTYSQGSFGS</sequence>
<evidence type="ECO:0000313" key="2">
    <source>
        <dbReference type="EMBL" id="KZU98337.1"/>
    </source>
</evidence>
<accession>A0A151G1W1</accession>
<dbReference type="RefSeq" id="WP_062690082.1">
    <property type="nucleotide sequence ID" value="NZ_CP013750.1"/>
</dbReference>
<protein>
    <submittedName>
        <fullName evidence="2">Uncharacterized protein</fullName>
    </submittedName>
</protein>